<keyword evidence="1" id="KW-1133">Transmembrane helix</keyword>
<keyword evidence="1" id="KW-0812">Transmembrane</keyword>
<evidence type="ECO:0000313" key="3">
    <source>
        <dbReference type="Proteomes" id="UP000199199"/>
    </source>
</evidence>
<feature type="transmembrane region" description="Helical" evidence="1">
    <location>
        <begin position="53"/>
        <end position="71"/>
    </location>
</feature>
<sequence length="104" mass="11291">MVERWQYPWIGLALLTFALGIVGQIYYEMGVISLYPIFTGLGILIIAARPEKFGYVMTGLGALSLVTAVLLDGWSPLTRGVLFLVGVGTVTGGIRSQRSVEDQQ</sequence>
<dbReference type="AlphaFoldDB" id="A0A1I6PCE5"/>
<gene>
    <name evidence="2" type="ORF">SAMN04488556_0464</name>
</gene>
<keyword evidence="1" id="KW-0472">Membrane</keyword>
<evidence type="ECO:0000313" key="2">
    <source>
        <dbReference type="EMBL" id="SFS37856.1"/>
    </source>
</evidence>
<reference evidence="3" key="1">
    <citation type="submission" date="2016-10" db="EMBL/GenBank/DDBJ databases">
        <authorList>
            <person name="Varghese N."/>
            <person name="Submissions S."/>
        </authorList>
    </citation>
    <scope>NUCLEOTIDE SEQUENCE [LARGE SCALE GENOMIC DNA]</scope>
    <source>
        <strain evidence="3">DSM 22427</strain>
    </source>
</reference>
<name>A0A1I6PCE5_9EURY</name>
<organism evidence="2 3">
    <name type="scientific">Halostagnicola kamekurae</name>
    <dbReference type="NCBI Taxonomy" id="619731"/>
    <lineage>
        <taxon>Archaea</taxon>
        <taxon>Methanobacteriati</taxon>
        <taxon>Methanobacteriota</taxon>
        <taxon>Stenosarchaea group</taxon>
        <taxon>Halobacteria</taxon>
        <taxon>Halobacteriales</taxon>
        <taxon>Natrialbaceae</taxon>
        <taxon>Halostagnicola</taxon>
    </lineage>
</organism>
<evidence type="ECO:0000256" key="1">
    <source>
        <dbReference type="SAM" id="Phobius"/>
    </source>
</evidence>
<feature type="transmembrane region" description="Helical" evidence="1">
    <location>
        <begin position="7"/>
        <end position="26"/>
    </location>
</feature>
<accession>A0A1I6PCE5</accession>
<proteinExistence type="predicted"/>
<dbReference type="OrthoDB" id="206141at2157"/>
<dbReference type="EMBL" id="FOZS01000001">
    <property type="protein sequence ID" value="SFS37856.1"/>
    <property type="molecule type" value="Genomic_DNA"/>
</dbReference>
<protein>
    <recommendedName>
        <fullName evidence="4">SPW repeat-containing protein</fullName>
    </recommendedName>
</protein>
<dbReference type="RefSeq" id="WP_092901016.1">
    <property type="nucleotide sequence ID" value="NZ_FOZS01000001.1"/>
</dbReference>
<evidence type="ECO:0008006" key="4">
    <source>
        <dbReference type="Google" id="ProtNLM"/>
    </source>
</evidence>
<feature type="transmembrane region" description="Helical" evidence="1">
    <location>
        <begin position="32"/>
        <end position="48"/>
    </location>
</feature>
<keyword evidence="3" id="KW-1185">Reference proteome</keyword>
<dbReference type="Proteomes" id="UP000199199">
    <property type="component" value="Unassembled WGS sequence"/>
</dbReference>